<feature type="compositionally biased region" description="Polar residues" evidence="1">
    <location>
        <begin position="21"/>
        <end position="31"/>
    </location>
</feature>
<dbReference type="Proteomes" id="UP000582016">
    <property type="component" value="Unassembled WGS sequence"/>
</dbReference>
<feature type="compositionally biased region" description="Basic and acidic residues" evidence="1">
    <location>
        <begin position="32"/>
        <end position="49"/>
    </location>
</feature>
<dbReference type="EMBL" id="JAAOAQ010000799">
    <property type="protein sequence ID" value="KAF5534263.1"/>
    <property type="molecule type" value="Genomic_DNA"/>
</dbReference>
<evidence type="ECO:0000313" key="3">
    <source>
        <dbReference type="Proteomes" id="UP000582016"/>
    </source>
</evidence>
<dbReference type="AlphaFoldDB" id="A0A8H5MMP6"/>
<dbReference type="OrthoDB" id="9332038at2759"/>
<reference evidence="2 3" key="1">
    <citation type="submission" date="2020-05" db="EMBL/GenBank/DDBJ databases">
        <title>Identification and distribution of gene clusters putatively required for synthesis of sphingolipid metabolism inhibitors in phylogenetically diverse species of the filamentous fungus Fusarium.</title>
        <authorList>
            <person name="Kim H.-S."/>
            <person name="Busman M."/>
            <person name="Brown D.W."/>
            <person name="Divon H."/>
            <person name="Uhlig S."/>
            <person name="Proctor R.H."/>
        </authorList>
    </citation>
    <scope>NUCLEOTIDE SEQUENCE [LARGE SCALE GENOMIC DNA]</scope>
    <source>
        <strain evidence="2 3">NRRL 13617</strain>
    </source>
</reference>
<name>A0A8H5MMP6_9HYPO</name>
<feature type="compositionally biased region" description="Polar residues" evidence="1">
    <location>
        <begin position="50"/>
        <end position="59"/>
    </location>
</feature>
<feature type="compositionally biased region" description="Basic and acidic residues" evidence="1">
    <location>
        <begin position="67"/>
        <end position="114"/>
    </location>
</feature>
<feature type="region of interest" description="Disordered" evidence="1">
    <location>
        <begin position="1"/>
        <end position="179"/>
    </location>
</feature>
<dbReference type="GO" id="GO:0016301">
    <property type="term" value="F:kinase activity"/>
    <property type="evidence" value="ECO:0007669"/>
    <property type="project" value="UniProtKB-KW"/>
</dbReference>
<evidence type="ECO:0000313" key="2">
    <source>
        <dbReference type="EMBL" id="KAF5534263.1"/>
    </source>
</evidence>
<keyword evidence="2" id="KW-0418">Kinase</keyword>
<organism evidence="2 3">
    <name type="scientific">Fusarium phyllophilum</name>
    <dbReference type="NCBI Taxonomy" id="47803"/>
    <lineage>
        <taxon>Eukaryota</taxon>
        <taxon>Fungi</taxon>
        <taxon>Dikarya</taxon>
        <taxon>Ascomycota</taxon>
        <taxon>Pezizomycotina</taxon>
        <taxon>Sordariomycetes</taxon>
        <taxon>Hypocreomycetidae</taxon>
        <taxon>Hypocreales</taxon>
        <taxon>Nectriaceae</taxon>
        <taxon>Fusarium</taxon>
        <taxon>Fusarium fujikuroi species complex</taxon>
    </lineage>
</organism>
<keyword evidence="3" id="KW-1185">Reference proteome</keyword>
<accession>A0A8H5MMP6</accession>
<protein>
    <submittedName>
        <fullName evidence="2">CMGC DYRK PRP4 kinase</fullName>
    </submittedName>
</protein>
<comment type="caution">
    <text evidence="2">The sequence shown here is derived from an EMBL/GenBank/DDBJ whole genome shotgun (WGS) entry which is preliminary data.</text>
</comment>
<feature type="compositionally biased region" description="Acidic residues" evidence="1">
    <location>
        <begin position="1"/>
        <end position="10"/>
    </location>
</feature>
<feature type="compositionally biased region" description="Basic and acidic residues" evidence="1">
    <location>
        <begin position="158"/>
        <end position="179"/>
    </location>
</feature>
<sequence length="179" mass="21242">MASSSDEGEIVENAAKDLKATSLQHTGGSSVDRQDRNKSRLSTPDHDSASRYSNGSRRSISPRGYKRSHDERDRDRDHYNSRPRDQGYRRNYEDSRRDDRRKPRGQYDDLDRPASRTSNFSYGGRDRSRDRDNYRDGDRDRYSSKRPRNRSRSPQRSRPSDRGRFDRFVREGQYDRRDD</sequence>
<keyword evidence="2" id="KW-0808">Transferase</keyword>
<feature type="compositionally biased region" description="Basic residues" evidence="1">
    <location>
        <begin position="144"/>
        <end position="155"/>
    </location>
</feature>
<feature type="non-terminal residue" evidence="2">
    <location>
        <position position="179"/>
    </location>
</feature>
<gene>
    <name evidence="2" type="ORF">FPHYL_13457</name>
</gene>
<evidence type="ECO:0000256" key="1">
    <source>
        <dbReference type="SAM" id="MobiDB-lite"/>
    </source>
</evidence>
<feature type="compositionally biased region" description="Basic and acidic residues" evidence="1">
    <location>
        <begin position="124"/>
        <end position="143"/>
    </location>
</feature>
<proteinExistence type="predicted"/>